<dbReference type="AlphaFoldDB" id="A0A328DRJ2"/>
<sequence>MPASLIHPIPMVQVVAPTQEQVRNPILENLRALNLNLPPASTKPINPEMIVVNQEQNKNNTPAKCSCAIPKAQLAVLAIIPSLEYENHSSMFKP</sequence>
<comment type="caution">
    <text evidence="1">The sequence shown here is derived from an EMBL/GenBank/DDBJ whole genome shotgun (WGS) entry which is preliminary data.</text>
</comment>
<organism evidence="1 2">
    <name type="scientific">Cuscuta australis</name>
    <dbReference type="NCBI Taxonomy" id="267555"/>
    <lineage>
        <taxon>Eukaryota</taxon>
        <taxon>Viridiplantae</taxon>
        <taxon>Streptophyta</taxon>
        <taxon>Embryophyta</taxon>
        <taxon>Tracheophyta</taxon>
        <taxon>Spermatophyta</taxon>
        <taxon>Magnoliopsida</taxon>
        <taxon>eudicotyledons</taxon>
        <taxon>Gunneridae</taxon>
        <taxon>Pentapetalae</taxon>
        <taxon>asterids</taxon>
        <taxon>lamiids</taxon>
        <taxon>Solanales</taxon>
        <taxon>Convolvulaceae</taxon>
        <taxon>Cuscuteae</taxon>
        <taxon>Cuscuta</taxon>
        <taxon>Cuscuta subgen. Grammica</taxon>
        <taxon>Cuscuta sect. Cleistogrammica</taxon>
    </lineage>
</organism>
<name>A0A328DRJ2_9ASTE</name>
<protein>
    <submittedName>
        <fullName evidence="1">Uncharacterized protein</fullName>
    </submittedName>
</protein>
<evidence type="ECO:0000313" key="2">
    <source>
        <dbReference type="Proteomes" id="UP000249390"/>
    </source>
</evidence>
<proteinExistence type="predicted"/>
<accession>A0A328DRJ2</accession>
<reference evidence="1 2" key="1">
    <citation type="submission" date="2018-06" db="EMBL/GenBank/DDBJ databases">
        <title>The Genome of Cuscuta australis (Dodder) Provides Insight into the Evolution of Plant Parasitism.</title>
        <authorList>
            <person name="Liu H."/>
        </authorList>
    </citation>
    <scope>NUCLEOTIDE SEQUENCE [LARGE SCALE GENOMIC DNA]</scope>
    <source>
        <strain evidence="2">cv. Yunnan</strain>
        <tissue evidence="1">Vines</tissue>
    </source>
</reference>
<dbReference type="Proteomes" id="UP000249390">
    <property type="component" value="Unassembled WGS sequence"/>
</dbReference>
<gene>
    <name evidence="1" type="ORF">DM860_017803</name>
</gene>
<dbReference type="EMBL" id="NQVE01000104">
    <property type="protein sequence ID" value="RAL48026.1"/>
    <property type="molecule type" value="Genomic_DNA"/>
</dbReference>
<evidence type="ECO:0000313" key="1">
    <source>
        <dbReference type="EMBL" id="RAL48026.1"/>
    </source>
</evidence>
<keyword evidence="2" id="KW-1185">Reference proteome</keyword>